<dbReference type="OrthoDB" id="5404004at2759"/>
<evidence type="ECO:0000256" key="1">
    <source>
        <dbReference type="SAM" id="MobiDB-lite"/>
    </source>
</evidence>
<proteinExistence type="predicted"/>
<feature type="region of interest" description="Disordered" evidence="1">
    <location>
        <begin position="530"/>
        <end position="557"/>
    </location>
</feature>
<evidence type="ECO:0000313" key="3">
    <source>
        <dbReference type="Proteomes" id="UP000562929"/>
    </source>
</evidence>
<organism evidence="2 3">
    <name type="scientific">Ophiocordyceps camponoti-floridani</name>
    <dbReference type="NCBI Taxonomy" id="2030778"/>
    <lineage>
        <taxon>Eukaryota</taxon>
        <taxon>Fungi</taxon>
        <taxon>Dikarya</taxon>
        <taxon>Ascomycota</taxon>
        <taxon>Pezizomycotina</taxon>
        <taxon>Sordariomycetes</taxon>
        <taxon>Hypocreomycetidae</taxon>
        <taxon>Hypocreales</taxon>
        <taxon>Ophiocordycipitaceae</taxon>
        <taxon>Ophiocordyceps</taxon>
    </lineage>
</organism>
<dbReference type="EMBL" id="JAACLJ010000004">
    <property type="protein sequence ID" value="KAF4587418.1"/>
    <property type="molecule type" value="Genomic_DNA"/>
</dbReference>
<feature type="compositionally biased region" description="Polar residues" evidence="1">
    <location>
        <begin position="130"/>
        <end position="140"/>
    </location>
</feature>
<reference evidence="2 3" key="1">
    <citation type="journal article" date="2020" name="G3 (Bethesda)">
        <title>Genetic Underpinnings of Host Manipulation by Ophiocordyceps as Revealed by Comparative Transcriptomics.</title>
        <authorList>
            <person name="Will I."/>
            <person name="Das B."/>
            <person name="Trinh T."/>
            <person name="Brachmann A."/>
            <person name="Ohm R.A."/>
            <person name="de Bekker C."/>
        </authorList>
    </citation>
    <scope>NUCLEOTIDE SEQUENCE [LARGE SCALE GENOMIC DNA]</scope>
    <source>
        <strain evidence="2 3">EC05</strain>
    </source>
</reference>
<feature type="compositionally biased region" description="Polar residues" evidence="1">
    <location>
        <begin position="38"/>
        <end position="52"/>
    </location>
</feature>
<gene>
    <name evidence="2" type="ORF">GQ602_004111</name>
</gene>
<feature type="region of interest" description="Disordered" evidence="1">
    <location>
        <begin position="130"/>
        <end position="261"/>
    </location>
</feature>
<feature type="compositionally biased region" description="Basic residues" evidence="1">
    <location>
        <begin position="145"/>
        <end position="160"/>
    </location>
</feature>
<feature type="region of interest" description="Disordered" evidence="1">
    <location>
        <begin position="1"/>
        <end position="88"/>
    </location>
</feature>
<dbReference type="Proteomes" id="UP000562929">
    <property type="component" value="Unassembled WGS sequence"/>
</dbReference>
<evidence type="ECO:0000313" key="2">
    <source>
        <dbReference type="EMBL" id="KAF4587418.1"/>
    </source>
</evidence>
<feature type="region of interest" description="Disordered" evidence="1">
    <location>
        <begin position="302"/>
        <end position="494"/>
    </location>
</feature>
<feature type="compositionally biased region" description="Polar residues" evidence="1">
    <location>
        <begin position="417"/>
        <end position="428"/>
    </location>
</feature>
<dbReference type="AlphaFoldDB" id="A0A8H4Q688"/>
<feature type="compositionally biased region" description="Low complexity" evidence="1">
    <location>
        <begin position="461"/>
        <end position="482"/>
    </location>
</feature>
<sequence>MDPVPGADSSPTAVAIRGPMSEFEPTDDGLCTIHDSKAANQTGVRSENSSFTPYHRPIRSETPRSSHSTVAPSLGDLASPPAASMAQSADLPETGVIAIGMALGSPSQIPSSSPAVWPYTNGSCVPTVTTTVEAQSPNRSDSTKSKSRKWSIFRSRSKRDKSHDEDRKNQSSSAPSSASHQGRVTSAVDRAAHDSPKRTPKTLVKSRTESTPASERSRSPLAFLTTAISRDGQKENHPRRDTVELSQSPSPPSPASDKLLDVDIPDVTMERYSVMFSHLLENRSTTSLLARRQATRDRIKALREGEGQPQSEQSQVSGSFPNIMISGSSIPPLRLGPTEGSEGLKPSSHQRSNTLPVILSSPVQTDFEATDPSQNQSQDEMPRHVAASVRRGDSKKSKAHKDKGRTRPILISKYHQRSMSEQSMTFAPTSPPAGVSKRVSRPPSGHEWKSAHPPLSDSSTPSVFSPPGVQSVSSPSEVSSPPAATNDSSTDPVEMSIARQISVSRQQRAMLGTLKKQVFESKRLNETKTATPHLVDPVRNPESPVFRQGESAVVEGY</sequence>
<keyword evidence="3" id="KW-1185">Reference proteome</keyword>
<protein>
    <submittedName>
        <fullName evidence="2">Uncharacterized protein</fullName>
    </submittedName>
</protein>
<feature type="compositionally biased region" description="Basic residues" evidence="1">
    <location>
        <begin position="397"/>
        <end position="406"/>
    </location>
</feature>
<comment type="caution">
    <text evidence="2">The sequence shown here is derived from an EMBL/GenBank/DDBJ whole genome shotgun (WGS) entry which is preliminary data.</text>
</comment>
<name>A0A8H4Q688_9HYPO</name>
<feature type="compositionally biased region" description="Low complexity" evidence="1">
    <location>
        <begin position="307"/>
        <end position="319"/>
    </location>
</feature>
<feature type="compositionally biased region" description="Basic and acidic residues" evidence="1">
    <location>
        <begin position="231"/>
        <end position="243"/>
    </location>
</feature>
<feature type="compositionally biased region" description="Low complexity" evidence="1">
    <location>
        <begin position="78"/>
        <end position="88"/>
    </location>
</feature>
<accession>A0A8H4Q688</accession>